<protein>
    <submittedName>
        <fullName evidence="2">Uncharacterized protein</fullName>
    </submittedName>
</protein>
<evidence type="ECO:0000256" key="1">
    <source>
        <dbReference type="SAM" id="MobiDB-lite"/>
    </source>
</evidence>
<dbReference type="AlphaFoldDB" id="A0AAV1VI29"/>
<feature type="compositionally biased region" description="Basic and acidic residues" evidence="1">
    <location>
        <begin position="137"/>
        <end position="160"/>
    </location>
</feature>
<name>A0AAV1VI29_9STRA</name>
<evidence type="ECO:0000313" key="2">
    <source>
        <dbReference type="EMBL" id="CAK7945269.1"/>
    </source>
</evidence>
<feature type="region of interest" description="Disordered" evidence="1">
    <location>
        <begin position="119"/>
        <end position="189"/>
    </location>
</feature>
<gene>
    <name evidence="2" type="ORF">PM001_LOCUS30419</name>
</gene>
<comment type="caution">
    <text evidence="2">The sequence shown here is derived from an EMBL/GenBank/DDBJ whole genome shotgun (WGS) entry which is preliminary data.</text>
</comment>
<organism evidence="2 3">
    <name type="scientific">Peronospora matthiolae</name>
    <dbReference type="NCBI Taxonomy" id="2874970"/>
    <lineage>
        <taxon>Eukaryota</taxon>
        <taxon>Sar</taxon>
        <taxon>Stramenopiles</taxon>
        <taxon>Oomycota</taxon>
        <taxon>Peronosporomycetes</taxon>
        <taxon>Peronosporales</taxon>
        <taxon>Peronosporaceae</taxon>
        <taxon>Peronospora</taxon>
    </lineage>
</organism>
<feature type="compositionally biased region" description="Basic and acidic residues" evidence="1">
    <location>
        <begin position="169"/>
        <end position="181"/>
    </location>
</feature>
<evidence type="ECO:0000313" key="3">
    <source>
        <dbReference type="Proteomes" id="UP001162060"/>
    </source>
</evidence>
<proteinExistence type="predicted"/>
<feature type="region of interest" description="Disordered" evidence="1">
    <location>
        <begin position="24"/>
        <end position="106"/>
    </location>
</feature>
<dbReference type="EMBL" id="CAKLBY020000320">
    <property type="protein sequence ID" value="CAK7945269.1"/>
    <property type="molecule type" value="Genomic_DNA"/>
</dbReference>
<sequence>MVFKSLRVAAAAARKAAARMRAAGDSSSQASAVVESSPVVVNSPRRESTHATITPAVSAEGGANCQADESETEIIFSGESDDASDSKATPHASGKSGAETSRARLTGFGKRDGIMLEIFGPSDCSDEASSHASPSNDRMRGDVGDSLKHYHERSDSKDRAATGVSAHADTNHEARDRDVLHHSSQVEFS</sequence>
<accession>A0AAV1VI29</accession>
<reference evidence="2" key="1">
    <citation type="submission" date="2024-01" db="EMBL/GenBank/DDBJ databases">
        <authorList>
            <person name="Webb A."/>
        </authorList>
    </citation>
    <scope>NUCLEOTIDE SEQUENCE</scope>
    <source>
        <strain evidence="2">Pm1</strain>
    </source>
</reference>
<dbReference type="Proteomes" id="UP001162060">
    <property type="component" value="Unassembled WGS sequence"/>
</dbReference>
<feature type="compositionally biased region" description="Low complexity" evidence="1">
    <location>
        <begin position="24"/>
        <end position="43"/>
    </location>
</feature>